<evidence type="ECO:0000313" key="7">
    <source>
        <dbReference type="Proteomes" id="UP000183567"/>
    </source>
</evidence>
<evidence type="ECO:0000256" key="1">
    <source>
        <dbReference type="ARBA" id="ARBA00007151"/>
    </source>
</evidence>
<dbReference type="EMBL" id="LVVM01006631">
    <property type="protein sequence ID" value="OJA07524.1"/>
    <property type="molecule type" value="Genomic_DNA"/>
</dbReference>
<dbReference type="Pfam" id="PF00177">
    <property type="entry name" value="Ribosomal_S7"/>
    <property type="match status" value="1"/>
</dbReference>
<dbReference type="STRING" id="180088.A0A1J8Q718"/>
<dbReference type="GO" id="GO:0005840">
    <property type="term" value="C:ribosome"/>
    <property type="evidence" value="ECO:0007669"/>
    <property type="project" value="UniProtKB-KW"/>
</dbReference>
<dbReference type="AlphaFoldDB" id="A0A1J8Q718"/>
<evidence type="ECO:0000256" key="2">
    <source>
        <dbReference type="ARBA" id="ARBA00022980"/>
    </source>
</evidence>
<dbReference type="CDD" id="cd14868">
    <property type="entry name" value="uS7_Mitochondria_Fungi"/>
    <property type="match status" value="1"/>
</dbReference>
<evidence type="ECO:0000313" key="6">
    <source>
        <dbReference type="EMBL" id="OJA07524.1"/>
    </source>
</evidence>
<dbReference type="InterPro" id="IPR000235">
    <property type="entry name" value="Ribosomal_uS7"/>
</dbReference>
<dbReference type="InterPro" id="IPR023798">
    <property type="entry name" value="Ribosomal_uS7_dom"/>
</dbReference>
<dbReference type="InterPro" id="IPR036823">
    <property type="entry name" value="Ribosomal_uS7_dom_sf"/>
</dbReference>
<keyword evidence="3" id="KW-0687">Ribonucleoprotein</keyword>
<gene>
    <name evidence="6" type="ORF">AZE42_07702</name>
</gene>
<proteinExistence type="inferred from homology"/>
<dbReference type="Gene3D" id="1.10.455.10">
    <property type="entry name" value="Ribosomal protein S7 domain"/>
    <property type="match status" value="1"/>
</dbReference>
<dbReference type="InterPro" id="IPR047988">
    <property type="entry name" value="Ribosomal_uS7m_fungi"/>
</dbReference>
<sequence length="237" mass="25785">MRLLTFSASRHFFRSCPQRVPPSFVALRQTLQFPRHASSSADERTLAQSKEVLDLLMGSESDVNLNASSSLSDILSDPTPLPSTTPASTPDASQMLIPPASDPLLHFLASSLQRHGQRAKAERIVSRTLLYIHALTRAPPLPILRHALITASPAVKCITYKRAGKNVVRPAALTEKQRVRAGVHAVIAASKNKNGKTLEERLAREIIAVVNGDSKAITDKELAHKQAMVNRGNALVK</sequence>
<evidence type="ECO:0000256" key="4">
    <source>
        <dbReference type="SAM" id="MobiDB-lite"/>
    </source>
</evidence>
<feature type="compositionally biased region" description="Low complexity" evidence="4">
    <location>
        <begin position="75"/>
        <end position="93"/>
    </location>
</feature>
<dbReference type="GO" id="GO:1990904">
    <property type="term" value="C:ribonucleoprotein complex"/>
    <property type="evidence" value="ECO:0007669"/>
    <property type="project" value="UniProtKB-KW"/>
</dbReference>
<organism evidence="6 7">
    <name type="scientific">Rhizopogon vesiculosus</name>
    <dbReference type="NCBI Taxonomy" id="180088"/>
    <lineage>
        <taxon>Eukaryota</taxon>
        <taxon>Fungi</taxon>
        <taxon>Dikarya</taxon>
        <taxon>Basidiomycota</taxon>
        <taxon>Agaricomycotina</taxon>
        <taxon>Agaricomycetes</taxon>
        <taxon>Agaricomycetidae</taxon>
        <taxon>Boletales</taxon>
        <taxon>Suillineae</taxon>
        <taxon>Rhizopogonaceae</taxon>
        <taxon>Rhizopogon</taxon>
    </lineage>
</organism>
<comment type="similarity">
    <text evidence="1">Belongs to the universal ribosomal protein uS7 family.</text>
</comment>
<feature type="region of interest" description="Disordered" evidence="4">
    <location>
        <begin position="74"/>
        <end position="94"/>
    </location>
</feature>
<dbReference type="Proteomes" id="UP000183567">
    <property type="component" value="Unassembled WGS sequence"/>
</dbReference>
<reference evidence="6 7" key="1">
    <citation type="submission" date="2016-03" db="EMBL/GenBank/DDBJ databases">
        <title>Comparative genomics of the ectomycorrhizal sister species Rhizopogon vinicolor and Rhizopogon vesiculosus (Basidiomycota: Boletales) reveals a divergence of the mating type B locus.</title>
        <authorList>
            <person name="Mujic A.B."/>
            <person name="Kuo A."/>
            <person name="Tritt A."/>
            <person name="Lipzen A."/>
            <person name="Chen C."/>
            <person name="Johnson J."/>
            <person name="Sharma A."/>
            <person name="Barry K."/>
            <person name="Grigoriev I.V."/>
            <person name="Spatafora J.W."/>
        </authorList>
    </citation>
    <scope>NUCLEOTIDE SEQUENCE [LARGE SCALE GENOMIC DNA]</scope>
    <source>
        <strain evidence="6 7">AM-OR11-056</strain>
    </source>
</reference>
<protein>
    <recommendedName>
        <fullName evidence="5">Small ribosomal subunit protein uS7 domain-containing protein</fullName>
    </recommendedName>
</protein>
<keyword evidence="7" id="KW-1185">Reference proteome</keyword>
<dbReference type="OrthoDB" id="9972728at2759"/>
<evidence type="ECO:0000256" key="3">
    <source>
        <dbReference type="ARBA" id="ARBA00023274"/>
    </source>
</evidence>
<dbReference type="PANTHER" id="PTHR11205">
    <property type="entry name" value="RIBOSOMAL PROTEIN S7"/>
    <property type="match status" value="1"/>
</dbReference>
<dbReference type="GO" id="GO:0006412">
    <property type="term" value="P:translation"/>
    <property type="evidence" value="ECO:0007669"/>
    <property type="project" value="InterPro"/>
</dbReference>
<evidence type="ECO:0000259" key="5">
    <source>
        <dbReference type="Pfam" id="PF00177"/>
    </source>
</evidence>
<keyword evidence="2" id="KW-0689">Ribosomal protein</keyword>
<name>A0A1J8Q718_9AGAM</name>
<comment type="caution">
    <text evidence="6">The sequence shown here is derived from an EMBL/GenBank/DDBJ whole genome shotgun (WGS) entry which is preliminary data.</text>
</comment>
<dbReference type="SUPFAM" id="SSF47973">
    <property type="entry name" value="Ribosomal protein S7"/>
    <property type="match status" value="1"/>
</dbReference>
<accession>A0A1J8Q718</accession>
<feature type="domain" description="Small ribosomal subunit protein uS7" evidence="5">
    <location>
        <begin position="102"/>
        <end position="231"/>
    </location>
</feature>